<keyword evidence="5" id="KW-1185">Reference proteome</keyword>
<dbReference type="GeneTree" id="ENSGT00940000163772"/>
<evidence type="ECO:0000256" key="1">
    <source>
        <dbReference type="ARBA" id="ARBA00004123"/>
    </source>
</evidence>
<comment type="subcellular location">
    <subcellularLocation>
        <location evidence="1">Nucleus</location>
    </subcellularLocation>
</comment>
<dbReference type="SUPFAM" id="SSF54160">
    <property type="entry name" value="Chromo domain-like"/>
    <property type="match status" value="1"/>
</dbReference>
<dbReference type="Pfam" id="PF24626">
    <property type="entry name" value="SH3_Tf2-1"/>
    <property type="match status" value="1"/>
</dbReference>
<name>A0A3P9N401_POERE</name>
<evidence type="ECO:0000313" key="5">
    <source>
        <dbReference type="Proteomes" id="UP000242638"/>
    </source>
</evidence>
<dbReference type="Gene3D" id="3.30.420.10">
    <property type="entry name" value="Ribonuclease H-like superfamily/Ribonuclease H"/>
    <property type="match status" value="1"/>
</dbReference>
<evidence type="ECO:0000259" key="2">
    <source>
        <dbReference type="PROSITE" id="PS50013"/>
    </source>
</evidence>
<dbReference type="InterPro" id="IPR050951">
    <property type="entry name" value="Retrovirus_Pol_polyprotein"/>
</dbReference>
<dbReference type="SMART" id="SM00298">
    <property type="entry name" value="CHROMO"/>
    <property type="match status" value="1"/>
</dbReference>
<dbReference type="InterPro" id="IPR012337">
    <property type="entry name" value="RNaseH-like_sf"/>
</dbReference>
<dbReference type="PROSITE" id="PS50013">
    <property type="entry name" value="CHROMO_2"/>
    <property type="match status" value="1"/>
</dbReference>
<dbReference type="InterPro" id="IPR000953">
    <property type="entry name" value="Chromo/chromo_shadow_dom"/>
</dbReference>
<dbReference type="OMA" id="FREWCET"/>
<dbReference type="InterPro" id="IPR016197">
    <property type="entry name" value="Chromo-like_dom_sf"/>
</dbReference>
<dbReference type="PANTHER" id="PTHR37984">
    <property type="entry name" value="PROTEIN CBG26694"/>
    <property type="match status" value="1"/>
</dbReference>
<dbReference type="PROSITE" id="PS50994">
    <property type="entry name" value="INTEGRASE"/>
    <property type="match status" value="1"/>
</dbReference>
<feature type="domain" description="Chromo" evidence="2">
    <location>
        <begin position="280"/>
        <end position="326"/>
    </location>
</feature>
<reference evidence="5" key="1">
    <citation type="submission" date="2013-11" db="EMBL/GenBank/DDBJ databases">
        <title>The genomic landscape of the Guanapo guppy.</title>
        <authorList>
            <person name="Kuenstner A."/>
            <person name="Dreyer C."/>
        </authorList>
    </citation>
    <scope>NUCLEOTIDE SEQUENCE</scope>
    <source>
        <strain evidence="5">Guanapo</strain>
    </source>
</reference>
<feature type="domain" description="Integrase catalytic" evidence="3">
    <location>
        <begin position="1"/>
        <end position="138"/>
    </location>
</feature>
<dbReference type="GO" id="GO:0015074">
    <property type="term" value="P:DNA integration"/>
    <property type="evidence" value="ECO:0007669"/>
    <property type="project" value="InterPro"/>
</dbReference>
<dbReference type="SUPFAM" id="SSF53098">
    <property type="entry name" value="Ribonuclease H-like"/>
    <property type="match status" value="1"/>
</dbReference>
<dbReference type="AlphaFoldDB" id="A0A3P9N401"/>
<dbReference type="GO" id="GO:0003676">
    <property type="term" value="F:nucleic acid binding"/>
    <property type="evidence" value="ECO:0007669"/>
    <property type="project" value="InterPro"/>
</dbReference>
<protein>
    <recommendedName>
        <fullName evidence="6">Integrase catalytic domain-containing protein</fullName>
    </recommendedName>
</protein>
<dbReference type="STRING" id="8081.ENSPREP00000004299"/>
<dbReference type="InterPro" id="IPR036397">
    <property type="entry name" value="RNaseH_sf"/>
</dbReference>
<dbReference type="PANTHER" id="PTHR37984:SF5">
    <property type="entry name" value="PROTEIN NYNRIN-LIKE"/>
    <property type="match status" value="1"/>
</dbReference>
<dbReference type="InterPro" id="IPR056924">
    <property type="entry name" value="SH3_Tf2-1"/>
</dbReference>
<reference evidence="4" key="3">
    <citation type="submission" date="2025-09" db="UniProtKB">
        <authorList>
            <consortium name="Ensembl"/>
        </authorList>
    </citation>
    <scope>IDENTIFICATION</scope>
    <source>
        <strain evidence="4">Guanapo</strain>
    </source>
</reference>
<evidence type="ECO:0008006" key="6">
    <source>
        <dbReference type="Google" id="ProtNLM"/>
    </source>
</evidence>
<dbReference type="GO" id="GO:0005634">
    <property type="term" value="C:nucleus"/>
    <property type="evidence" value="ECO:0007669"/>
    <property type="project" value="UniProtKB-SubCell"/>
</dbReference>
<reference evidence="4" key="2">
    <citation type="submission" date="2025-08" db="UniProtKB">
        <authorList>
            <consortium name="Ensembl"/>
        </authorList>
    </citation>
    <scope>IDENTIFICATION</scope>
    <source>
        <strain evidence="4">Guanapo</strain>
    </source>
</reference>
<dbReference type="Pfam" id="PF00665">
    <property type="entry name" value="rve"/>
    <property type="match status" value="1"/>
</dbReference>
<dbReference type="Pfam" id="PF00385">
    <property type="entry name" value="Chromo"/>
    <property type="match status" value="1"/>
</dbReference>
<dbReference type="InterPro" id="IPR023780">
    <property type="entry name" value="Chromo_domain"/>
</dbReference>
<evidence type="ECO:0000313" key="4">
    <source>
        <dbReference type="Ensembl" id="ENSPREP00000004299.1"/>
    </source>
</evidence>
<organism evidence="4 5">
    <name type="scientific">Poecilia reticulata</name>
    <name type="common">Guppy</name>
    <name type="synonym">Acanthophacelus reticulatus</name>
    <dbReference type="NCBI Taxonomy" id="8081"/>
    <lineage>
        <taxon>Eukaryota</taxon>
        <taxon>Metazoa</taxon>
        <taxon>Chordata</taxon>
        <taxon>Craniata</taxon>
        <taxon>Vertebrata</taxon>
        <taxon>Euteleostomi</taxon>
        <taxon>Actinopterygii</taxon>
        <taxon>Neopterygii</taxon>
        <taxon>Teleostei</taxon>
        <taxon>Neoteleostei</taxon>
        <taxon>Acanthomorphata</taxon>
        <taxon>Ovalentaria</taxon>
        <taxon>Atherinomorphae</taxon>
        <taxon>Cyprinodontiformes</taxon>
        <taxon>Poeciliidae</taxon>
        <taxon>Poeciliinae</taxon>
        <taxon>Poecilia</taxon>
    </lineage>
</organism>
<proteinExistence type="predicted"/>
<dbReference type="Proteomes" id="UP000242638">
    <property type="component" value="Unassembled WGS sequence"/>
</dbReference>
<dbReference type="Ensembl" id="ENSPRET00000004359.1">
    <property type="protein sequence ID" value="ENSPREP00000004299.1"/>
    <property type="gene ID" value="ENSPREG00000003042.1"/>
</dbReference>
<dbReference type="Gene3D" id="2.40.50.40">
    <property type="match status" value="1"/>
</dbReference>
<evidence type="ECO:0000259" key="3">
    <source>
        <dbReference type="PROSITE" id="PS50994"/>
    </source>
</evidence>
<sequence length="341" mass="38341">MTTILTVTNRFSKACHLVPLRKLPTASQTAQLLIKHVFCLHGIPQEILSDRGPQFISHVWREFCAAFEGKVALTSGYHPQTNGQTECMNQELEATLRCFTSSNPVDWAQFLPWVEYAHNSHVSAATGFSPFEVTLGYQPPLLPSNERDISVTSVQHQIRRSRKIWRETIAALHKTAAQIKRFADGRRTAAPAYTFGQKVWLSTCDFPLKAMAKKLAPKFIGPFEILAIINPAAVRLRLPSSLCVHSTFHVSQLKPVLTSELCPLAEHPPFAHVINGHPAYSVRRIVASRRRGRGYQYLVDWEGYGPEERSWVPRSFILDPTMIRDFVSSQAPSSWSPGGDR</sequence>
<accession>A0A3P9N401</accession>
<dbReference type="InterPro" id="IPR001584">
    <property type="entry name" value="Integrase_cat-core"/>
</dbReference>